<evidence type="ECO:0000256" key="2">
    <source>
        <dbReference type="ARBA" id="ARBA00004760"/>
    </source>
</evidence>
<evidence type="ECO:0000256" key="9">
    <source>
        <dbReference type="SAM" id="Phobius"/>
    </source>
</evidence>
<dbReference type="AlphaFoldDB" id="A0A2U9IKD8"/>
<dbReference type="OrthoDB" id="27596at2157"/>
<feature type="domain" description="Glycosyltransferase 2-like" evidence="10">
    <location>
        <begin position="45"/>
        <end position="205"/>
    </location>
</feature>
<dbReference type="EMBL" id="CP029288">
    <property type="protein sequence ID" value="AWR96483.1"/>
    <property type="molecule type" value="Genomic_DNA"/>
</dbReference>
<dbReference type="GO" id="GO:0006679">
    <property type="term" value="P:glucosylceramide biosynthetic process"/>
    <property type="evidence" value="ECO:0007669"/>
    <property type="project" value="TreeGrafter"/>
</dbReference>
<dbReference type="KEGG" id="asul:DFR86_02225"/>
<feature type="transmembrane region" description="Helical" evidence="9">
    <location>
        <begin position="272"/>
        <end position="303"/>
    </location>
</feature>
<dbReference type="SUPFAM" id="SSF53448">
    <property type="entry name" value="Nucleotide-diphospho-sugar transferases"/>
    <property type="match status" value="1"/>
</dbReference>
<evidence type="ECO:0000256" key="1">
    <source>
        <dbReference type="ARBA" id="ARBA00004141"/>
    </source>
</evidence>
<name>A0A2U9IKD8_9CREN</name>
<proteinExistence type="predicted"/>
<feature type="transmembrane region" description="Helical" evidence="9">
    <location>
        <begin position="6"/>
        <end position="27"/>
    </location>
</feature>
<dbReference type="GO" id="GO:0016020">
    <property type="term" value="C:membrane"/>
    <property type="evidence" value="ECO:0007669"/>
    <property type="project" value="UniProtKB-SubCell"/>
</dbReference>
<dbReference type="Pfam" id="PF00535">
    <property type="entry name" value="Glycos_transf_2"/>
    <property type="match status" value="1"/>
</dbReference>
<evidence type="ECO:0000256" key="7">
    <source>
        <dbReference type="ARBA" id="ARBA00022989"/>
    </source>
</evidence>
<dbReference type="GO" id="GO:0008120">
    <property type="term" value="F:ceramide glucosyltransferase activity"/>
    <property type="evidence" value="ECO:0007669"/>
    <property type="project" value="TreeGrafter"/>
</dbReference>
<comment type="subcellular location">
    <subcellularLocation>
        <location evidence="1">Membrane</location>
        <topology evidence="1">Multi-pass membrane protein</topology>
    </subcellularLocation>
</comment>
<dbReference type="InterPro" id="IPR025993">
    <property type="entry name" value="Ceramide_glucosylTrfase"/>
</dbReference>
<dbReference type="PANTHER" id="PTHR12726:SF0">
    <property type="entry name" value="CERAMIDE GLUCOSYLTRANSFERASE"/>
    <property type="match status" value="1"/>
</dbReference>
<evidence type="ECO:0000256" key="3">
    <source>
        <dbReference type="ARBA" id="ARBA00004991"/>
    </source>
</evidence>
<evidence type="ECO:0000256" key="5">
    <source>
        <dbReference type="ARBA" id="ARBA00022679"/>
    </source>
</evidence>
<dbReference type="PANTHER" id="PTHR12726">
    <property type="entry name" value="CERAMIDE GLUCOSYLTRANSFERASE"/>
    <property type="match status" value="1"/>
</dbReference>
<accession>A0A2U9IKD8</accession>
<dbReference type="Proteomes" id="UP000248410">
    <property type="component" value="Chromosome"/>
</dbReference>
<keyword evidence="5 11" id="KW-0808">Transferase</keyword>
<dbReference type="InterPro" id="IPR029044">
    <property type="entry name" value="Nucleotide-diphossugar_trans"/>
</dbReference>
<organism evidence="11 12">
    <name type="scientific">Acidianus sulfidivorans JP7</name>
    <dbReference type="NCBI Taxonomy" id="619593"/>
    <lineage>
        <taxon>Archaea</taxon>
        <taxon>Thermoproteota</taxon>
        <taxon>Thermoprotei</taxon>
        <taxon>Sulfolobales</taxon>
        <taxon>Sulfolobaceae</taxon>
        <taxon>Acidianus</taxon>
    </lineage>
</organism>
<evidence type="ECO:0000313" key="11">
    <source>
        <dbReference type="EMBL" id="AWR96483.1"/>
    </source>
</evidence>
<comment type="pathway">
    <text evidence="3">Sphingolipid metabolism.</text>
</comment>
<keyword evidence="4" id="KW-0328">Glycosyltransferase</keyword>
<feature type="transmembrane region" description="Helical" evidence="9">
    <location>
        <begin position="315"/>
        <end position="338"/>
    </location>
</feature>
<dbReference type="InterPro" id="IPR001173">
    <property type="entry name" value="Glyco_trans_2-like"/>
</dbReference>
<dbReference type="Gene3D" id="3.90.550.10">
    <property type="entry name" value="Spore Coat Polysaccharide Biosynthesis Protein SpsA, Chain A"/>
    <property type="match status" value="1"/>
</dbReference>
<evidence type="ECO:0000259" key="10">
    <source>
        <dbReference type="Pfam" id="PF00535"/>
    </source>
</evidence>
<evidence type="ECO:0000256" key="8">
    <source>
        <dbReference type="ARBA" id="ARBA00023136"/>
    </source>
</evidence>
<sequence length="354" mass="40782">MLNNIIIYFFEFISILLDLGLIYQIYLENKKFFLEPKGNFSGKVSVIIPVRGIDVNLRENIQSILDQDLPPYELIYVIDPDDPKKAELLHILKSFNNVKIVETFYQCEKCSGKIRAQISGLLKSKGDVIVFADSDTFYPKRWLRELISPLSMYTATTTFSFAHPKRLTLSNAIRAGFWTLGFESQALNGTFLWGGSMAFKREFLNEDVIKELSEEWCDDCTLTRIVKRNNGKIGFIGKAIPLNVYDENNLISWASRQVLTVKIYSYRGARAFLILGFLMLIIFITGIILLNIILFIPFLLWIAKNLSRGRYLGTYSIMPSLASVLGIFFAWIILVTSWNKNKIAWRDRVYTIRQ</sequence>
<gene>
    <name evidence="11" type="ORF">DFR86_02225</name>
</gene>
<evidence type="ECO:0000313" key="12">
    <source>
        <dbReference type="Proteomes" id="UP000248410"/>
    </source>
</evidence>
<comment type="pathway">
    <text evidence="2">Lipid metabolism; sphingolipid metabolism.</text>
</comment>
<keyword evidence="6 9" id="KW-0812">Transmembrane</keyword>
<evidence type="ECO:0000256" key="4">
    <source>
        <dbReference type="ARBA" id="ARBA00022676"/>
    </source>
</evidence>
<keyword evidence="8 9" id="KW-0472">Membrane</keyword>
<evidence type="ECO:0000256" key="6">
    <source>
        <dbReference type="ARBA" id="ARBA00022692"/>
    </source>
</evidence>
<protein>
    <submittedName>
        <fullName evidence="11">Glycosyl transferase family 2</fullName>
    </submittedName>
</protein>
<reference evidence="11 12" key="1">
    <citation type="submission" date="2018-05" db="EMBL/GenBank/DDBJ databases">
        <title>Complete Genome Sequences of Extremely Thermoacidophilic, Metal-Mobilizing Type-Strain Members of the Archaeal Family Sulfolobaceae: Acidianus brierleyi DSM-1651T, Acidianus sulfidivorans DSM-18786T, Metallosphaera hakonensis DSM-7519T, and Metallosphaera prunae DSM-10039T.</title>
        <authorList>
            <person name="Counts J.A."/>
            <person name="Kelly R.M."/>
        </authorList>
    </citation>
    <scope>NUCLEOTIDE SEQUENCE [LARGE SCALE GENOMIC DNA]</scope>
    <source>
        <strain evidence="11 12">JP7</strain>
    </source>
</reference>
<keyword evidence="7 9" id="KW-1133">Transmembrane helix</keyword>
<keyword evidence="12" id="KW-1185">Reference proteome</keyword>